<dbReference type="InterPro" id="IPR039426">
    <property type="entry name" value="TonB-dep_rcpt-like"/>
</dbReference>
<keyword evidence="13" id="KW-1185">Reference proteome</keyword>
<keyword evidence="6" id="KW-0408">Iron</keyword>
<dbReference type="PANTHER" id="PTHR32552:SF81">
    <property type="entry name" value="TONB-DEPENDENT OUTER MEMBRANE RECEPTOR"/>
    <property type="match status" value="1"/>
</dbReference>
<dbReference type="RefSeq" id="WP_380804324.1">
    <property type="nucleotide sequence ID" value="NZ_JBHSFZ010000018.1"/>
</dbReference>
<name>A0ABV9F1G5_9SPHN</name>
<dbReference type="InterPro" id="IPR036942">
    <property type="entry name" value="Beta-barrel_TonB_sf"/>
</dbReference>
<dbReference type="Gene3D" id="2.40.170.20">
    <property type="entry name" value="TonB-dependent receptor, beta-barrel domain"/>
    <property type="match status" value="1"/>
</dbReference>
<evidence type="ECO:0000256" key="1">
    <source>
        <dbReference type="ARBA" id="ARBA00004571"/>
    </source>
</evidence>
<proteinExistence type="predicted"/>
<keyword evidence="10" id="KW-0998">Cell outer membrane</keyword>
<evidence type="ECO:0000256" key="2">
    <source>
        <dbReference type="ARBA" id="ARBA00022448"/>
    </source>
</evidence>
<keyword evidence="7" id="KW-0406">Ion transport</keyword>
<keyword evidence="2" id="KW-0813">Transport</keyword>
<accession>A0ABV9F1G5</accession>
<keyword evidence="3" id="KW-1134">Transmembrane beta strand</keyword>
<feature type="domain" description="TonB-dependent receptor-like beta-barrel" evidence="11">
    <location>
        <begin position="31"/>
        <end position="512"/>
    </location>
</feature>
<sequence>MIKPIPSGAPVPDKSPSLEQRSVRAKLEADLTDNLKATVGFNYGFVSDPNSYFFTPVAFANPALAIPGLIPNSARYRKAVNYGINPDATTYEGTLKLEWKTDIGTLTSYTGYGRRRANQHFDVDGSYVDQQYSRNSQQSKSFQQTLDYVIDAIDNVTLVAGASYYHDVSGVRPPYLTSVYGAGQTLSAVLRTRLKSEAMSFYVDGTVDLSDTVSITAGARYTDEKKTFTFQGLQGIVLAPYTRSASFAKATPRASIRWELAPRTNVYASYSKGFRSGTINQGVSIAAIIPVKQELIDAYKVGFKTAQNNFRFNLSAFYYDYKDLQVSLTRPLCLNAACTQFTLFGVVSNAPKAEIYGLDGDVSFNPTPRLTLRAGAAYLHARHIDFSNATGTAVNLTGAPVTLPTGAVVNPNRNFTEIQDWSGHQMPRAPTFSGNVGAEYTADLMGGKLDLSTNVNYTDSFVIENPSLYGSLAGSLANTQRYRQKAYALVNAQIQWTDPSDHFYVGIYGRNLTNKYYRLTYNGNAGVGTTRHLPRHVNMASRRATSSDRQMAWTALPSTLLFRSQGLWPGQKHRSAPLPLQPLIGIRPVSPIPLFA</sequence>
<dbReference type="Proteomes" id="UP001595957">
    <property type="component" value="Unassembled WGS sequence"/>
</dbReference>
<keyword evidence="8" id="KW-0798">TonB box</keyword>
<keyword evidence="9" id="KW-0472">Membrane</keyword>
<evidence type="ECO:0000256" key="3">
    <source>
        <dbReference type="ARBA" id="ARBA00022452"/>
    </source>
</evidence>
<comment type="caution">
    <text evidence="12">The sequence shown here is derived from an EMBL/GenBank/DDBJ whole genome shotgun (WGS) entry which is preliminary data.</text>
</comment>
<evidence type="ECO:0000256" key="7">
    <source>
        <dbReference type="ARBA" id="ARBA00023065"/>
    </source>
</evidence>
<comment type="subcellular location">
    <subcellularLocation>
        <location evidence="1">Cell outer membrane</location>
        <topology evidence="1">Multi-pass membrane protein</topology>
    </subcellularLocation>
</comment>
<reference evidence="13" key="1">
    <citation type="journal article" date="2019" name="Int. J. Syst. Evol. Microbiol.">
        <title>The Global Catalogue of Microorganisms (GCM) 10K type strain sequencing project: providing services to taxonomists for standard genome sequencing and annotation.</title>
        <authorList>
            <consortium name="The Broad Institute Genomics Platform"/>
            <consortium name="The Broad Institute Genome Sequencing Center for Infectious Disease"/>
            <person name="Wu L."/>
            <person name="Ma J."/>
        </authorList>
    </citation>
    <scope>NUCLEOTIDE SEQUENCE [LARGE SCALE GENOMIC DNA]</scope>
    <source>
        <strain evidence="13">NBRC 103632</strain>
    </source>
</reference>
<dbReference type="SUPFAM" id="SSF56935">
    <property type="entry name" value="Porins"/>
    <property type="match status" value="1"/>
</dbReference>
<keyword evidence="5" id="KW-0812">Transmembrane</keyword>
<evidence type="ECO:0000256" key="10">
    <source>
        <dbReference type="ARBA" id="ARBA00023237"/>
    </source>
</evidence>
<keyword evidence="4" id="KW-0410">Iron transport</keyword>
<organism evidence="12 13">
    <name type="scientific">Sphingobium tyrosinilyticum</name>
    <dbReference type="NCBI Taxonomy" id="2715436"/>
    <lineage>
        <taxon>Bacteria</taxon>
        <taxon>Pseudomonadati</taxon>
        <taxon>Pseudomonadota</taxon>
        <taxon>Alphaproteobacteria</taxon>
        <taxon>Sphingomonadales</taxon>
        <taxon>Sphingomonadaceae</taxon>
        <taxon>Sphingobium</taxon>
    </lineage>
</organism>
<dbReference type="PANTHER" id="PTHR32552">
    <property type="entry name" value="FERRICHROME IRON RECEPTOR-RELATED"/>
    <property type="match status" value="1"/>
</dbReference>
<dbReference type="EMBL" id="JBHSFZ010000018">
    <property type="protein sequence ID" value="MFC4594526.1"/>
    <property type="molecule type" value="Genomic_DNA"/>
</dbReference>
<evidence type="ECO:0000313" key="12">
    <source>
        <dbReference type="EMBL" id="MFC4594526.1"/>
    </source>
</evidence>
<dbReference type="InterPro" id="IPR000531">
    <property type="entry name" value="Beta-barrel_TonB"/>
</dbReference>
<evidence type="ECO:0000256" key="5">
    <source>
        <dbReference type="ARBA" id="ARBA00022692"/>
    </source>
</evidence>
<evidence type="ECO:0000256" key="4">
    <source>
        <dbReference type="ARBA" id="ARBA00022496"/>
    </source>
</evidence>
<evidence type="ECO:0000313" key="13">
    <source>
        <dbReference type="Proteomes" id="UP001595957"/>
    </source>
</evidence>
<evidence type="ECO:0000259" key="11">
    <source>
        <dbReference type="Pfam" id="PF00593"/>
    </source>
</evidence>
<dbReference type="Pfam" id="PF00593">
    <property type="entry name" value="TonB_dep_Rec_b-barrel"/>
    <property type="match status" value="1"/>
</dbReference>
<protein>
    <submittedName>
        <fullName evidence="12">TonB-dependent receptor</fullName>
    </submittedName>
</protein>
<evidence type="ECO:0000256" key="6">
    <source>
        <dbReference type="ARBA" id="ARBA00023004"/>
    </source>
</evidence>
<keyword evidence="12" id="KW-0675">Receptor</keyword>
<evidence type="ECO:0000256" key="8">
    <source>
        <dbReference type="ARBA" id="ARBA00023077"/>
    </source>
</evidence>
<gene>
    <name evidence="12" type="ORF">ACFO3E_10035</name>
</gene>
<evidence type="ECO:0000256" key="9">
    <source>
        <dbReference type="ARBA" id="ARBA00023136"/>
    </source>
</evidence>